<organism evidence="1 2">
    <name type="scientific">Brachionus plicatilis</name>
    <name type="common">Marine rotifer</name>
    <name type="synonym">Brachionus muelleri</name>
    <dbReference type="NCBI Taxonomy" id="10195"/>
    <lineage>
        <taxon>Eukaryota</taxon>
        <taxon>Metazoa</taxon>
        <taxon>Spiralia</taxon>
        <taxon>Gnathifera</taxon>
        <taxon>Rotifera</taxon>
        <taxon>Eurotatoria</taxon>
        <taxon>Monogononta</taxon>
        <taxon>Pseudotrocha</taxon>
        <taxon>Ploima</taxon>
        <taxon>Brachionidae</taxon>
        <taxon>Brachionus</taxon>
    </lineage>
</organism>
<name>A0A3M7SL76_BRAPC</name>
<dbReference type="EMBL" id="REGN01001187">
    <property type="protein sequence ID" value="RNA36445.1"/>
    <property type="molecule type" value="Genomic_DNA"/>
</dbReference>
<sequence>MYRLDFNYFFKITNFNERFRKYTVYYLHKKQIAFCKEVAKNVLTLNILSISSVPFSRILK</sequence>
<dbReference type="AlphaFoldDB" id="A0A3M7SL76"/>
<proteinExistence type="predicted"/>
<comment type="caution">
    <text evidence="1">The sequence shown here is derived from an EMBL/GenBank/DDBJ whole genome shotgun (WGS) entry which is preliminary data.</text>
</comment>
<protein>
    <submittedName>
        <fullName evidence="1">Uncharacterized protein</fullName>
    </submittedName>
</protein>
<gene>
    <name evidence="1" type="ORF">BpHYR1_003167</name>
</gene>
<keyword evidence="2" id="KW-1185">Reference proteome</keyword>
<dbReference type="Proteomes" id="UP000276133">
    <property type="component" value="Unassembled WGS sequence"/>
</dbReference>
<reference evidence="1 2" key="1">
    <citation type="journal article" date="2018" name="Sci. Rep.">
        <title>Genomic signatures of local adaptation to the degree of environmental predictability in rotifers.</title>
        <authorList>
            <person name="Franch-Gras L."/>
            <person name="Hahn C."/>
            <person name="Garcia-Roger E.M."/>
            <person name="Carmona M.J."/>
            <person name="Serra M."/>
            <person name="Gomez A."/>
        </authorList>
    </citation>
    <scope>NUCLEOTIDE SEQUENCE [LARGE SCALE GENOMIC DNA]</scope>
    <source>
        <strain evidence="1">HYR1</strain>
    </source>
</reference>
<evidence type="ECO:0000313" key="1">
    <source>
        <dbReference type="EMBL" id="RNA36445.1"/>
    </source>
</evidence>
<evidence type="ECO:0000313" key="2">
    <source>
        <dbReference type="Proteomes" id="UP000276133"/>
    </source>
</evidence>
<accession>A0A3M7SL76</accession>